<dbReference type="SUPFAM" id="SSF55729">
    <property type="entry name" value="Acyl-CoA N-acyltransferases (Nat)"/>
    <property type="match status" value="1"/>
</dbReference>
<evidence type="ECO:0000313" key="1">
    <source>
        <dbReference type="EMBL" id="SDI70523.1"/>
    </source>
</evidence>
<dbReference type="Gene3D" id="3.40.630.30">
    <property type="match status" value="1"/>
</dbReference>
<dbReference type="Proteomes" id="UP000199093">
    <property type="component" value="Unassembled WGS sequence"/>
</dbReference>
<evidence type="ECO:0008006" key="3">
    <source>
        <dbReference type="Google" id="ProtNLM"/>
    </source>
</evidence>
<gene>
    <name evidence="1" type="ORF">SAMN04487993_1008223</name>
</gene>
<dbReference type="STRING" id="555512.SAMN04487993_1008223"/>
<protein>
    <recommendedName>
        <fullName evidence="3">N-acetyltransferase domain-containing protein</fullName>
    </recommendedName>
</protein>
<accession>A0A1G8MRP9</accession>
<dbReference type="InterPro" id="IPR016181">
    <property type="entry name" value="Acyl_CoA_acyltransferase"/>
</dbReference>
<dbReference type="RefSeq" id="WP_131821812.1">
    <property type="nucleotide sequence ID" value="NZ_FNEJ01000008.1"/>
</dbReference>
<evidence type="ECO:0000313" key="2">
    <source>
        <dbReference type="Proteomes" id="UP000199093"/>
    </source>
</evidence>
<dbReference type="AlphaFoldDB" id="A0A1G8MRP9"/>
<sequence length="165" mass="18052">MGGNRGHGRHPSIVDGVLYGADRHVARWVGQRIEGYEPEEGARALGIVRGERLVAGVAYERFNGVHVEAAIAAEEGSAWASRRALFHLFHYPFIDLGCFAISVSIPLTNRPSLNLAGKLGFEPEAVIRFAAHGGADLLVLKSYRDKCRWLRHGQEGRQRAEGTGP</sequence>
<dbReference type="EMBL" id="FNEJ01000008">
    <property type="protein sequence ID" value="SDI70523.1"/>
    <property type="molecule type" value="Genomic_DNA"/>
</dbReference>
<keyword evidence="2" id="KW-1185">Reference proteome</keyword>
<name>A0A1G8MRP9_9RHOB</name>
<proteinExistence type="predicted"/>
<dbReference type="OrthoDB" id="8073019at2"/>
<reference evidence="1 2" key="1">
    <citation type="submission" date="2016-10" db="EMBL/GenBank/DDBJ databases">
        <authorList>
            <person name="de Groot N.N."/>
        </authorList>
    </citation>
    <scope>NUCLEOTIDE SEQUENCE [LARGE SCALE GENOMIC DNA]</scope>
    <source>
        <strain evidence="1 2">DSM 26424</strain>
    </source>
</reference>
<organism evidence="1 2">
    <name type="scientific">Salipiger marinus</name>
    <dbReference type="NCBI Taxonomy" id="555512"/>
    <lineage>
        <taxon>Bacteria</taxon>
        <taxon>Pseudomonadati</taxon>
        <taxon>Pseudomonadota</taxon>
        <taxon>Alphaproteobacteria</taxon>
        <taxon>Rhodobacterales</taxon>
        <taxon>Roseobacteraceae</taxon>
        <taxon>Salipiger</taxon>
    </lineage>
</organism>